<dbReference type="Pfam" id="PF01571">
    <property type="entry name" value="GCV_T"/>
    <property type="match status" value="1"/>
</dbReference>
<dbReference type="NCBIfam" id="TIGR03317">
    <property type="entry name" value="ygfZ_signature"/>
    <property type="match status" value="1"/>
</dbReference>
<feature type="region of interest" description="Disordered" evidence="2">
    <location>
        <begin position="1"/>
        <end position="30"/>
    </location>
</feature>
<proteinExistence type="predicted"/>
<dbReference type="InterPro" id="IPR017703">
    <property type="entry name" value="YgfZ/GCV_T_CS"/>
</dbReference>
<dbReference type="Gene3D" id="3.30.1360.120">
    <property type="entry name" value="Probable tRNA modification gtpase trme, domain 1"/>
    <property type="match status" value="1"/>
</dbReference>
<evidence type="ECO:0000259" key="3">
    <source>
        <dbReference type="Pfam" id="PF01571"/>
    </source>
</evidence>
<dbReference type="AlphaFoldDB" id="A0A6J4QXL9"/>
<dbReference type="GO" id="GO:0016226">
    <property type="term" value="P:iron-sulfur cluster assembly"/>
    <property type="evidence" value="ECO:0007669"/>
    <property type="project" value="TreeGrafter"/>
</dbReference>
<dbReference type="PANTHER" id="PTHR22602:SF0">
    <property type="entry name" value="TRANSFERASE CAF17, MITOCHONDRIAL-RELATED"/>
    <property type="match status" value="1"/>
</dbReference>
<dbReference type="PIRSF" id="PIRSF006487">
    <property type="entry name" value="GcvT"/>
    <property type="match status" value="1"/>
</dbReference>
<dbReference type="EMBL" id="CADCVC010000218">
    <property type="protein sequence ID" value="CAA9452550.1"/>
    <property type="molecule type" value="Genomic_DNA"/>
</dbReference>
<keyword evidence="1" id="KW-0809">Transit peptide</keyword>
<dbReference type="InterPro" id="IPR045179">
    <property type="entry name" value="YgfZ/GcvT"/>
</dbReference>
<sequence>MENTHTEELENMTSRKPQEHAADNTPHDGLAGYEALKNGVAIVDRSGRSVLRLAGKDPVGMLDAVLTNQVPKEPTLGIYAALLSPKGKIQTDLRALKSGKEVLVDTEPEGAAAAREILGRYAPFSRVKIEDLSTGDEFWGVLGLYGPRAGELLGGLRLVEHESADVGVGGARLLASSVAVPVSGFDLLGPVDELRAARDYLLQAGAVLAGSDAYETARVEAGTPRFGSDITPDNFPAETGILERAVSFSKGCYPGQETVARMHYRGHPNRTLCRLVVKGSSPTPDTPIFQNEKQVGRITSVAPLPVGSHQLVLAYLSRNADLDNALHAGDAQLRPVA</sequence>
<organism evidence="4">
    <name type="scientific">uncultured Rubrobacteraceae bacterium</name>
    <dbReference type="NCBI Taxonomy" id="349277"/>
    <lineage>
        <taxon>Bacteria</taxon>
        <taxon>Bacillati</taxon>
        <taxon>Actinomycetota</taxon>
        <taxon>Rubrobacteria</taxon>
        <taxon>Rubrobacterales</taxon>
        <taxon>Rubrobacteraceae</taxon>
        <taxon>environmental samples</taxon>
    </lineage>
</organism>
<reference evidence="4" key="1">
    <citation type="submission" date="2020-02" db="EMBL/GenBank/DDBJ databases">
        <authorList>
            <person name="Meier V. D."/>
        </authorList>
    </citation>
    <scope>NUCLEOTIDE SEQUENCE</scope>
    <source>
        <strain evidence="4">AVDCRST_MAG80</strain>
    </source>
</reference>
<dbReference type="SUPFAM" id="SSF103025">
    <property type="entry name" value="Folate-binding domain"/>
    <property type="match status" value="1"/>
</dbReference>
<feature type="compositionally biased region" description="Basic and acidic residues" evidence="2">
    <location>
        <begin position="16"/>
        <end position="26"/>
    </location>
</feature>
<evidence type="ECO:0000256" key="2">
    <source>
        <dbReference type="SAM" id="MobiDB-lite"/>
    </source>
</evidence>
<accession>A0A6J4QXL9</accession>
<evidence type="ECO:0000256" key="1">
    <source>
        <dbReference type="ARBA" id="ARBA00022946"/>
    </source>
</evidence>
<protein>
    <submittedName>
        <fullName evidence="4">tRNA-modifying protein YgfZ</fullName>
    </submittedName>
</protein>
<name>A0A6J4QXL9_9ACTN</name>
<feature type="domain" description="GCVT N-terminal" evidence="3">
    <location>
        <begin position="33"/>
        <end position="250"/>
    </location>
</feature>
<dbReference type="PANTHER" id="PTHR22602">
    <property type="entry name" value="TRANSFERASE CAF17, MITOCHONDRIAL-RELATED"/>
    <property type="match status" value="1"/>
</dbReference>
<dbReference type="InterPro" id="IPR027266">
    <property type="entry name" value="TrmE/GcvT-like"/>
</dbReference>
<evidence type="ECO:0000313" key="4">
    <source>
        <dbReference type="EMBL" id="CAA9452550.1"/>
    </source>
</evidence>
<dbReference type="InterPro" id="IPR006222">
    <property type="entry name" value="GCVT_N"/>
</dbReference>
<gene>
    <name evidence="4" type="ORF">AVDCRST_MAG80-2452</name>
</gene>